<dbReference type="PROSITE" id="PS00895">
    <property type="entry name" value="3_HYDROXYISOBUT_DH"/>
    <property type="match status" value="1"/>
</dbReference>
<dbReference type="Gene3D" id="3.30.9.10">
    <property type="entry name" value="D-Amino Acid Oxidase, subunit A, domain 2"/>
    <property type="match status" value="1"/>
</dbReference>
<accession>A0A368K5U1</accession>
<reference evidence="6 7" key="1">
    <citation type="submission" date="2018-07" db="EMBL/GenBank/DDBJ databases">
        <title>The draft genome of Phyllobacterium salinisoli.</title>
        <authorList>
            <person name="Liu L."/>
            <person name="Li L."/>
            <person name="Zhang X."/>
            <person name="Liang L."/>
        </authorList>
    </citation>
    <scope>NUCLEOTIDE SEQUENCE [LARGE SCALE GENOMIC DNA]</scope>
    <source>
        <strain evidence="6 7">LLAN61</strain>
    </source>
</reference>
<evidence type="ECO:0000256" key="2">
    <source>
        <dbReference type="ARBA" id="ARBA00022630"/>
    </source>
</evidence>
<dbReference type="OrthoDB" id="9806257at2"/>
<dbReference type="EMBL" id="QOZG01000002">
    <property type="protein sequence ID" value="RCS24758.1"/>
    <property type="molecule type" value="Genomic_DNA"/>
</dbReference>
<dbReference type="PANTHER" id="PTHR10961">
    <property type="entry name" value="PEROXISOMAL SARCOSINE OXIDASE"/>
    <property type="match status" value="1"/>
</dbReference>
<feature type="domain" description="FAD dependent oxidoreductase" evidence="5">
    <location>
        <begin position="7"/>
        <end position="358"/>
    </location>
</feature>
<evidence type="ECO:0000259" key="5">
    <source>
        <dbReference type="Pfam" id="PF01266"/>
    </source>
</evidence>
<evidence type="ECO:0000313" key="7">
    <source>
        <dbReference type="Proteomes" id="UP000253420"/>
    </source>
</evidence>
<comment type="caution">
    <text evidence="6">The sequence shown here is derived from an EMBL/GenBank/DDBJ whole genome shotgun (WGS) entry which is preliminary data.</text>
</comment>
<dbReference type="RefSeq" id="WP_114439205.1">
    <property type="nucleotide sequence ID" value="NZ_QOZG01000002.1"/>
</dbReference>
<dbReference type="GO" id="GO:0008115">
    <property type="term" value="F:sarcosine oxidase activity"/>
    <property type="evidence" value="ECO:0007669"/>
    <property type="project" value="TreeGrafter"/>
</dbReference>
<dbReference type="SUPFAM" id="SSF54373">
    <property type="entry name" value="FAD-linked reductases, C-terminal domain"/>
    <property type="match status" value="1"/>
</dbReference>
<evidence type="ECO:0000256" key="4">
    <source>
        <dbReference type="ARBA" id="ARBA00023002"/>
    </source>
</evidence>
<dbReference type="Gene3D" id="3.50.50.60">
    <property type="entry name" value="FAD/NAD(P)-binding domain"/>
    <property type="match status" value="1"/>
</dbReference>
<protein>
    <submittedName>
        <fullName evidence="6">N-methyl-L-tryptophan oxidase</fullName>
    </submittedName>
</protein>
<keyword evidence="4" id="KW-0560">Oxidoreductase</keyword>
<dbReference type="InterPro" id="IPR006076">
    <property type="entry name" value="FAD-dep_OxRdtase"/>
</dbReference>
<gene>
    <name evidence="6" type="ORF">DUT91_04640</name>
</gene>
<evidence type="ECO:0000313" key="6">
    <source>
        <dbReference type="EMBL" id="RCS24758.1"/>
    </source>
</evidence>
<dbReference type="NCBIfam" id="NF008425">
    <property type="entry name" value="PRK11259.1"/>
    <property type="match status" value="1"/>
</dbReference>
<dbReference type="GO" id="GO:0050660">
    <property type="term" value="F:flavin adenine dinucleotide binding"/>
    <property type="evidence" value="ECO:0007669"/>
    <property type="project" value="InterPro"/>
</dbReference>
<keyword evidence="2" id="KW-0285">Flavoprotein</keyword>
<organism evidence="6 7">
    <name type="scientific">Phyllobacterium salinisoli</name>
    <dbReference type="NCBI Taxonomy" id="1899321"/>
    <lineage>
        <taxon>Bacteria</taxon>
        <taxon>Pseudomonadati</taxon>
        <taxon>Pseudomonadota</taxon>
        <taxon>Alphaproteobacteria</taxon>
        <taxon>Hyphomicrobiales</taxon>
        <taxon>Phyllobacteriaceae</taxon>
        <taxon>Phyllobacterium</taxon>
    </lineage>
</organism>
<evidence type="ECO:0000256" key="1">
    <source>
        <dbReference type="ARBA" id="ARBA00001974"/>
    </source>
</evidence>
<dbReference type="AlphaFoldDB" id="A0A368K5U1"/>
<proteinExistence type="predicted"/>
<dbReference type="PANTHER" id="PTHR10961:SF7">
    <property type="entry name" value="FAD DEPENDENT OXIDOREDUCTASE DOMAIN-CONTAINING PROTEIN"/>
    <property type="match status" value="1"/>
</dbReference>
<dbReference type="Pfam" id="PF01266">
    <property type="entry name" value="DAO"/>
    <property type="match status" value="1"/>
</dbReference>
<dbReference type="InterPro" id="IPR002204">
    <property type="entry name" value="3-OH-isobutyrate_DH-rel_CS"/>
</dbReference>
<name>A0A368K5U1_9HYPH</name>
<dbReference type="InterPro" id="IPR036188">
    <property type="entry name" value="FAD/NAD-bd_sf"/>
</dbReference>
<dbReference type="Proteomes" id="UP000253420">
    <property type="component" value="Unassembled WGS sequence"/>
</dbReference>
<evidence type="ECO:0000256" key="3">
    <source>
        <dbReference type="ARBA" id="ARBA00022827"/>
    </source>
</evidence>
<dbReference type="InterPro" id="IPR045170">
    <property type="entry name" value="MTOX"/>
</dbReference>
<sequence length="386" mass="41376">MSTQYEVAVIGLGAMGSAAVAHLAARGVKVIGIEAAFPAHALSSSHGDSRLIRLGYFEDPSYVPLLQRAYANWRSMEHRLREQILTITGVLQIGRPDDKIVKGTLASAELHGLASEVLDRGMMLRRFPAFGLDVDDIAVLDPEGGFLRPEAAIFGYLKLAAADGAVLHFGEKVTAIEAGDSSVEIVTDTARYRVGKVVVATGPWIAELVPQLRGLAVPIRQVVAWYQPRDGFVTALGRMPAFIRDEGDAGSFFGFPVIGPDGVKIGKHAHFREEIDPDRPNPPVNTADLALLDDFIARRLPAAAGLRVNAITCRYTMLPSEDFLIDLLPSDPRIVVASPCSGHGFKFTSVVGEILADLALYGETPLPISAFSFAAMESFVKGSASA</sequence>
<dbReference type="SUPFAM" id="SSF51905">
    <property type="entry name" value="FAD/NAD(P)-binding domain"/>
    <property type="match status" value="1"/>
</dbReference>
<comment type="cofactor">
    <cofactor evidence="1">
        <name>FAD</name>
        <dbReference type="ChEBI" id="CHEBI:57692"/>
    </cofactor>
</comment>
<keyword evidence="7" id="KW-1185">Reference proteome</keyword>
<keyword evidence="3" id="KW-0274">FAD</keyword>